<comment type="caution">
    <text evidence="2">The sequence shown here is derived from an EMBL/GenBank/DDBJ whole genome shotgun (WGS) entry which is preliminary data.</text>
</comment>
<gene>
    <name evidence="2" type="ORF">HF519_12505</name>
</gene>
<keyword evidence="3" id="KW-1185">Reference proteome</keyword>
<proteinExistence type="predicted"/>
<accession>A0A848DI62</accession>
<dbReference type="RefSeq" id="WP_169413080.1">
    <property type="nucleotide sequence ID" value="NZ_JAAXKZ010000037.1"/>
</dbReference>
<evidence type="ECO:0000313" key="3">
    <source>
        <dbReference type="Proteomes" id="UP000586918"/>
    </source>
</evidence>
<dbReference type="Gene3D" id="2.60.120.10">
    <property type="entry name" value="Jelly Rolls"/>
    <property type="match status" value="1"/>
</dbReference>
<feature type="region of interest" description="Disordered" evidence="1">
    <location>
        <begin position="118"/>
        <end position="143"/>
    </location>
</feature>
<dbReference type="InterPro" id="IPR011051">
    <property type="entry name" value="RmlC_Cupin_sf"/>
</dbReference>
<organism evidence="2 3">
    <name type="scientific">Pseudonocardia bannensis</name>
    <dbReference type="NCBI Taxonomy" id="630973"/>
    <lineage>
        <taxon>Bacteria</taxon>
        <taxon>Bacillati</taxon>
        <taxon>Actinomycetota</taxon>
        <taxon>Actinomycetes</taxon>
        <taxon>Pseudonocardiales</taxon>
        <taxon>Pseudonocardiaceae</taxon>
        <taxon>Pseudonocardia</taxon>
    </lineage>
</organism>
<dbReference type="AlphaFoldDB" id="A0A848DI62"/>
<dbReference type="InterPro" id="IPR014710">
    <property type="entry name" value="RmlC-like_jellyroll"/>
</dbReference>
<sequence>MTVGQSEESHDAPRVLYDMQPLIADNRAASAGVVWRLAGSGRQLDANVLNLPAGQRIDTHTEPDLDVLVVVLAGSGTLTTTDGLLPLTPGMLVWLPHGSTRSLDAGAQGLSYLTTHRRRPGMQIRPHRPQAHRPPAPSAGSAP</sequence>
<name>A0A848DI62_9PSEU</name>
<dbReference type="EMBL" id="JAAXKZ010000037">
    <property type="protein sequence ID" value="NMH92378.1"/>
    <property type="molecule type" value="Genomic_DNA"/>
</dbReference>
<dbReference type="SUPFAM" id="SSF51182">
    <property type="entry name" value="RmlC-like cupins"/>
    <property type="match status" value="1"/>
</dbReference>
<reference evidence="2 3" key="1">
    <citation type="submission" date="2020-04" db="EMBL/GenBank/DDBJ databases">
        <authorList>
            <person name="Klaysubun C."/>
            <person name="Duangmal K."/>
            <person name="Lipun K."/>
        </authorList>
    </citation>
    <scope>NUCLEOTIDE SEQUENCE [LARGE SCALE GENOMIC DNA]</scope>
    <source>
        <strain evidence="2 3">DSM 45300</strain>
    </source>
</reference>
<dbReference type="Proteomes" id="UP000586918">
    <property type="component" value="Unassembled WGS sequence"/>
</dbReference>
<feature type="compositionally biased region" description="Basic residues" evidence="1">
    <location>
        <begin position="118"/>
        <end position="131"/>
    </location>
</feature>
<evidence type="ECO:0000313" key="2">
    <source>
        <dbReference type="EMBL" id="NMH92378.1"/>
    </source>
</evidence>
<protein>
    <submittedName>
        <fullName evidence="2">HutD family protein</fullName>
    </submittedName>
</protein>
<evidence type="ECO:0000256" key="1">
    <source>
        <dbReference type="SAM" id="MobiDB-lite"/>
    </source>
</evidence>